<dbReference type="SUPFAM" id="SSF50249">
    <property type="entry name" value="Nucleic acid-binding proteins"/>
    <property type="match status" value="2"/>
</dbReference>
<dbReference type="AlphaFoldDB" id="A0AAJ6QRW2"/>
<keyword evidence="5" id="KW-0238">DNA-binding</keyword>
<dbReference type="KEGG" id="goe:100901205"/>
<organism evidence="7 8">
    <name type="scientific">Galendromus occidentalis</name>
    <name type="common">western predatory mite</name>
    <dbReference type="NCBI Taxonomy" id="34638"/>
    <lineage>
        <taxon>Eukaryota</taxon>
        <taxon>Metazoa</taxon>
        <taxon>Ecdysozoa</taxon>
        <taxon>Arthropoda</taxon>
        <taxon>Chelicerata</taxon>
        <taxon>Arachnida</taxon>
        <taxon>Acari</taxon>
        <taxon>Parasitiformes</taxon>
        <taxon>Mesostigmata</taxon>
        <taxon>Gamasina</taxon>
        <taxon>Phytoseioidea</taxon>
        <taxon>Phytoseiidae</taxon>
        <taxon>Typhlodrominae</taxon>
        <taxon>Galendromus</taxon>
    </lineage>
</organism>
<evidence type="ECO:0000313" key="7">
    <source>
        <dbReference type="Proteomes" id="UP000694867"/>
    </source>
</evidence>
<evidence type="ECO:0000256" key="1">
    <source>
        <dbReference type="ARBA" id="ARBA00005690"/>
    </source>
</evidence>
<dbReference type="PANTHER" id="PTHR47165:SF4">
    <property type="entry name" value="OS03G0429900 PROTEIN"/>
    <property type="match status" value="1"/>
</dbReference>
<dbReference type="InterPro" id="IPR012340">
    <property type="entry name" value="NA-bd_OB-fold"/>
</dbReference>
<dbReference type="Gene3D" id="2.40.50.140">
    <property type="entry name" value="Nucleic acid-binding proteins"/>
    <property type="match status" value="3"/>
</dbReference>
<dbReference type="GO" id="GO:0008270">
    <property type="term" value="F:zinc ion binding"/>
    <property type="evidence" value="ECO:0007669"/>
    <property type="project" value="UniProtKB-KW"/>
</dbReference>
<reference evidence="8" key="1">
    <citation type="submission" date="2025-08" db="UniProtKB">
        <authorList>
            <consortium name="RefSeq"/>
        </authorList>
    </citation>
    <scope>IDENTIFICATION</scope>
</reference>
<evidence type="ECO:0000256" key="4">
    <source>
        <dbReference type="ARBA" id="ARBA00022833"/>
    </source>
</evidence>
<evidence type="ECO:0000256" key="2">
    <source>
        <dbReference type="ARBA" id="ARBA00022723"/>
    </source>
</evidence>
<evidence type="ECO:0000256" key="5">
    <source>
        <dbReference type="ARBA" id="ARBA00023125"/>
    </source>
</evidence>
<sequence length="384" mass="43166">MPPKDPEFPNQESDTLEKISETATGTIDAAIIDPTLPGELEEQSSKLSYSNLSELKMGPSQKKYQFRVVSKKEIHTWSKGSSNGKVFSCQVADASTDIQIVAFNDNCLQFSEILQEHQEYDIEGFACRQANPIFNTTSSKLEIVLNKGTKIRALNRATLRIAEKSPNYVSFSELQSMKENDIVDVCGVIIHVSPVEEFTRKRDGKPIVKRELRIVDEDRKILTINLWNERTNTELVEKVAVSVRHGRINIFRGNLSSNCESASKIDSDLGNERLLKLSQWWEKHGLEASGDNSSNRNSELMKTVNFEAAQREVKIEAGSVKSPPFVFWTRARIATVAQNSLMYRACAKTNCLKKVESQPGETYYNVELWSGLLESHTPTTLVVG</sequence>
<dbReference type="PANTHER" id="PTHR47165">
    <property type="entry name" value="OS03G0429900 PROTEIN"/>
    <property type="match status" value="1"/>
</dbReference>
<dbReference type="InterPro" id="IPR031657">
    <property type="entry name" value="REPA_OB_2"/>
</dbReference>
<gene>
    <name evidence="8" type="primary">LOC100901205</name>
</gene>
<keyword evidence="3" id="KW-0863">Zinc-finger</keyword>
<dbReference type="GeneID" id="100901205"/>
<evidence type="ECO:0000259" key="6">
    <source>
        <dbReference type="Pfam" id="PF16900"/>
    </source>
</evidence>
<keyword evidence="7" id="KW-1185">Reference proteome</keyword>
<evidence type="ECO:0000256" key="3">
    <source>
        <dbReference type="ARBA" id="ARBA00022771"/>
    </source>
</evidence>
<accession>A0AAJ6QRW2</accession>
<name>A0AAJ6QRW2_9ACAR</name>
<protein>
    <submittedName>
        <fullName evidence="8">Replication factor A protein 1-like</fullName>
    </submittedName>
</protein>
<dbReference type="GO" id="GO:0003677">
    <property type="term" value="F:DNA binding"/>
    <property type="evidence" value="ECO:0007669"/>
    <property type="project" value="UniProtKB-KW"/>
</dbReference>
<proteinExistence type="inferred from homology"/>
<keyword evidence="2" id="KW-0479">Metal-binding</keyword>
<comment type="similarity">
    <text evidence="1">Belongs to the replication factor A protein 1 family.</text>
</comment>
<feature type="domain" description="Replication protein A OB" evidence="6">
    <location>
        <begin position="172"/>
        <end position="262"/>
    </location>
</feature>
<dbReference type="Proteomes" id="UP000694867">
    <property type="component" value="Unplaced"/>
</dbReference>
<dbReference type="Pfam" id="PF16900">
    <property type="entry name" value="REPA_OB_2"/>
    <property type="match status" value="1"/>
</dbReference>
<dbReference type="FunFam" id="2.40.50.140:FF:000041">
    <property type="entry name" value="Replication protein A subunit"/>
    <property type="match status" value="1"/>
</dbReference>
<evidence type="ECO:0000313" key="8">
    <source>
        <dbReference type="RefSeq" id="XP_003742027.1"/>
    </source>
</evidence>
<keyword evidence="4" id="KW-0862">Zinc</keyword>
<dbReference type="RefSeq" id="XP_003742027.1">
    <property type="nucleotide sequence ID" value="XM_003741979.1"/>
</dbReference>